<keyword evidence="3" id="KW-1185">Reference proteome</keyword>
<evidence type="ECO:0000313" key="2">
    <source>
        <dbReference type="EMBL" id="KAK9829921.1"/>
    </source>
</evidence>
<keyword evidence="1" id="KW-0472">Membrane</keyword>
<dbReference type="Proteomes" id="UP001489004">
    <property type="component" value="Unassembled WGS sequence"/>
</dbReference>
<sequence>MSEEIDRLLKEMEPPVAVFVLPGLVIGNYVAADTLPGGIAALYLAAKVAKHANRTVARAARNRVRKMLTIVVAMSSLPVLGLVAMSWLSTGSKLGGAQRSIVLRVAVMAVLLAANLALKAQLQPCL</sequence>
<dbReference type="AlphaFoldDB" id="A0AAW1R7X5"/>
<feature type="transmembrane region" description="Helical" evidence="1">
    <location>
        <begin position="20"/>
        <end position="46"/>
    </location>
</feature>
<dbReference type="EMBL" id="JALJOR010000001">
    <property type="protein sequence ID" value="KAK9829921.1"/>
    <property type="molecule type" value="Genomic_DNA"/>
</dbReference>
<organism evidence="2 3">
    <name type="scientific">[Myrmecia] bisecta</name>
    <dbReference type="NCBI Taxonomy" id="41462"/>
    <lineage>
        <taxon>Eukaryota</taxon>
        <taxon>Viridiplantae</taxon>
        <taxon>Chlorophyta</taxon>
        <taxon>core chlorophytes</taxon>
        <taxon>Trebouxiophyceae</taxon>
        <taxon>Trebouxiales</taxon>
        <taxon>Trebouxiaceae</taxon>
        <taxon>Myrmecia</taxon>
    </lineage>
</organism>
<evidence type="ECO:0000256" key="1">
    <source>
        <dbReference type="SAM" id="Phobius"/>
    </source>
</evidence>
<proteinExistence type="predicted"/>
<keyword evidence="1" id="KW-0812">Transmembrane</keyword>
<reference evidence="2 3" key="1">
    <citation type="journal article" date="2024" name="Nat. Commun.">
        <title>Phylogenomics reveals the evolutionary origins of lichenization in chlorophyte algae.</title>
        <authorList>
            <person name="Puginier C."/>
            <person name="Libourel C."/>
            <person name="Otte J."/>
            <person name="Skaloud P."/>
            <person name="Haon M."/>
            <person name="Grisel S."/>
            <person name="Petersen M."/>
            <person name="Berrin J.G."/>
            <person name="Delaux P.M."/>
            <person name="Dal Grande F."/>
            <person name="Keller J."/>
        </authorList>
    </citation>
    <scope>NUCLEOTIDE SEQUENCE [LARGE SCALE GENOMIC DNA]</scope>
    <source>
        <strain evidence="2 3">SAG 2043</strain>
    </source>
</reference>
<feature type="transmembrane region" description="Helical" evidence="1">
    <location>
        <begin position="101"/>
        <end position="118"/>
    </location>
</feature>
<gene>
    <name evidence="2" type="ORF">WJX72_008650</name>
</gene>
<evidence type="ECO:0000313" key="3">
    <source>
        <dbReference type="Proteomes" id="UP001489004"/>
    </source>
</evidence>
<feature type="transmembrane region" description="Helical" evidence="1">
    <location>
        <begin position="67"/>
        <end position="89"/>
    </location>
</feature>
<protein>
    <submittedName>
        <fullName evidence="2">Uncharacterized protein</fullName>
    </submittedName>
</protein>
<keyword evidence="1" id="KW-1133">Transmembrane helix</keyword>
<name>A0AAW1R7X5_9CHLO</name>
<accession>A0AAW1R7X5</accession>
<comment type="caution">
    <text evidence="2">The sequence shown here is derived from an EMBL/GenBank/DDBJ whole genome shotgun (WGS) entry which is preliminary data.</text>
</comment>